<feature type="compositionally biased region" description="Basic and acidic residues" evidence="1">
    <location>
        <begin position="474"/>
        <end position="488"/>
    </location>
</feature>
<protein>
    <submittedName>
        <fullName evidence="3">Uncharacterized protein</fullName>
    </submittedName>
</protein>
<feature type="compositionally biased region" description="Polar residues" evidence="1">
    <location>
        <begin position="288"/>
        <end position="298"/>
    </location>
</feature>
<gene>
    <name evidence="3" type="ORF">GBAR_LOCUS30480</name>
</gene>
<feature type="compositionally biased region" description="Low complexity" evidence="1">
    <location>
        <begin position="123"/>
        <end position="135"/>
    </location>
</feature>
<comment type="caution">
    <text evidence="3">The sequence shown here is derived from an EMBL/GenBank/DDBJ whole genome shotgun (WGS) entry which is preliminary data.</text>
</comment>
<feature type="compositionally biased region" description="Basic and acidic residues" evidence="1">
    <location>
        <begin position="538"/>
        <end position="565"/>
    </location>
</feature>
<evidence type="ECO:0000313" key="3">
    <source>
        <dbReference type="EMBL" id="CAI8055917.1"/>
    </source>
</evidence>
<evidence type="ECO:0000256" key="2">
    <source>
        <dbReference type="SAM" id="Phobius"/>
    </source>
</evidence>
<feature type="compositionally biased region" description="Basic and acidic residues" evidence="1">
    <location>
        <begin position="655"/>
        <end position="665"/>
    </location>
</feature>
<feature type="compositionally biased region" description="Polar residues" evidence="1">
    <location>
        <begin position="320"/>
        <end position="350"/>
    </location>
</feature>
<feature type="compositionally biased region" description="Acidic residues" evidence="1">
    <location>
        <begin position="519"/>
        <end position="530"/>
    </location>
</feature>
<feature type="region of interest" description="Disordered" evidence="1">
    <location>
        <begin position="276"/>
        <end position="392"/>
    </location>
</feature>
<feature type="compositionally biased region" description="Acidic residues" evidence="1">
    <location>
        <begin position="437"/>
        <end position="450"/>
    </location>
</feature>
<name>A0AA35XLK8_GEOBA</name>
<feature type="non-terminal residue" evidence="3">
    <location>
        <position position="1"/>
    </location>
</feature>
<dbReference type="AlphaFoldDB" id="A0AA35XLK8"/>
<feature type="region of interest" description="Disordered" evidence="1">
    <location>
        <begin position="708"/>
        <end position="774"/>
    </location>
</feature>
<feature type="compositionally biased region" description="Polar residues" evidence="1">
    <location>
        <begin position="29"/>
        <end position="54"/>
    </location>
</feature>
<feature type="region of interest" description="Disordered" evidence="1">
    <location>
        <begin position="23"/>
        <end position="137"/>
    </location>
</feature>
<organism evidence="3 4">
    <name type="scientific">Geodia barretti</name>
    <name type="common">Barrett's horny sponge</name>
    <dbReference type="NCBI Taxonomy" id="519541"/>
    <lineage>
        <taxon>Eukaryota</taxon>
        <taxon>Metazoa</taxon>
        <taxon>Porifera</taxon>
        <taxon>Demospongiae</taxon>
        <taxon>Heteroscleromorpha</taxon>
        <taxon>Tetractinellida</taxon>
        <taxon>Astrophorina</taxon>
        <taxon>Geodiidae</taxon>
        <taxon>Geodia</taxon>
    </lineage>
</organism>
<evidence type="ECO:0000313" key="4">
    <source>
        <dbReference type="Proteomes" id="UP001174909"/>
    </source>
</evidence>
<feature type="compositionally biased region" description="Basic residues" evidence="1">
    <location>
        <begin position="576"/>
        <end position="586"/>
    </location>
</feature>
<feature type="compositionally biased region" description="Low complexity" evidence="1">
    <location>
        <begin position="55"/>
        <end position="70"/>
    </location>
</feature>
<keyword evidence="2" id="KW-0812">Transmembrane</keyword>
<dbReference type="EMBL" id="CASHTH010004314">
    <property type="protein sequence ID" value="CAI8055917.1"/>
    <property type="molecule type" value="Genomic_DNA"/>
</dbReference>
<evidence type="ECO:0000256" key="1">
    <source>
        <dbReference type="SAM" id="MobiDB-lite"/>
    </source>
</evidence>
<feature type="region of interest" description="Disordered" evidence="1">
    <location>
        <begin position="435"/>
        <end position="666"/>
    </location>
</feature>
<keyword evidence="4" id="KW-1185">Reference proteome</keyword>
<keyword evidence="2" id="KW-1133">Transmembrane helix</keyword>
<feature type="compositionally biased region" description="Low complexity" evidence="1">
    <location>
        <begin position="351"/>
        <end position="364"/>
    </location>
</feature>
<accession>A0AA35XLK8</accession>
<feature type="compositionally biased region" description="Low complexity" evidence="1">
    <location>
        <begin position="713"/>
        <end position="727"/>
    </location>
</feature>
<feature type="compositionally biased region" description="Polar residues" evidence="1">
    <location>
        <begin position="492"/>
        <end position="503"/>
    </location>
</feature>
<sequence>MTSSTRTSSPATVTQSQTVLSTSLASAANNPSSTFTPTITQLSPTPAISLTPNLSSTLPEPTSEGPSSTSAVSERTGSLSVSTDTPSPSVPRESTLTTSLETTPTSQTNTAETTPTAELIQATPTTTPGTTSTGSDEGVFEKITDFFTSLPDEPAVLIGVILGPVAVILTIVVICVGCCCLRSSMKKNSARFDLAGSTTGASRNGGIGATYRPRSRASVQEMRHYDPDAFYGEFAYQTASQPYHTTMAATSPDAFLDPLPSISPLSYPSQLRHYLTSPEKRDHPSSPTPRISLTQSPNRIRKYPGGSPSLTRPTPLGEQLQRQAERNSMQGSRNSIQGSRASISAMGSRTSFSGSRNSFLSSNNTMSRDEMRSSGFMASGKTMSEEETSSLTSNRPLMRQASLDMVPTRESPVQLPPPRKRREYKSLTCITNPLAVEESEAREEGDGVDENDLRKDPLVPVMTSTPVNQGAEDLPTKEAKQRHNKAEVSWKVTESGSSSTLTTPRKKSLRQLTSLPLPEAEEREGDENDQEVSTALSKRAEGGGDNEKPEKDEKAPAKPMSRLEKLTSLTYNIRSSIRRSLKKKRVSFLTRTPESTPKAKKKTPPRTLPTAEPDFDPDPLMFSNPEAFDTEGPMLSPRIHTPSPLSPEFEGVDDYPQRYFDDLHNPDVYPETHALRHPYPGVGGGGRMRTYSDVPMFAPQLSQPTYYPSTMHYPQPSYPQLSQQYIPTSYGPPQPPVGSPSHRGFGPLSFQPTFQQPLVGSPPHHNLGPLSLPP</sequence>
<feature type="compositionally biased region" description="Low complexity" evidence="1">
    <location>
        <begin position="78"/>
        <end position="110"/>
    </location>
</feature>
<reference evidence="3" key="1">
    <citation type="submission" date="2023-03" db="EMBL/GenBank/DDBJ databases">
        <authorList>
            <person name="Steffen K."/>
            <person name="Cardenas P."/>
        </authorList>
    </citation>
    <scope>NUCLEOTIDE SEQUENCE</scope>
</reference>
<dbReference type="Proteomes" id="UP001174909">
    <property type="component" value="Unassembled WGS sequence"/>
</dbReference>
<feature type="transmembrane region" description="Helical" evidence="2">
    <location>
        <begin position="156"/>
        <end position="181"/>
    </location>
</feature>
<keyword evidence="2" id="KW-0472">Membrane</keyword>
<proteinExistence type="predicted"/>